<dbReference type="Pfam" id="PF01882">
    <property type="entry name" value="DUF58"/>
    <property type="match status" value="1"/>
</dbReference>
<dbReference type="Proteomes" id="UP001266357">
    <property type="component" value="Unassembled WGS sequence"/>
</dbReference>
<dbReference type="EMBL" id="JAVRIF010000009">
    <property type="protein sequence ID" value="MDT0604808.1"/>
    <property type="molecule type" value="Genomic_DNA"/>
</dbReference>
<dbReference type="PANTHER" id="PTHR33608">
    <property type="entry name" value="BLL2464 PROTEIN"/>
    <property type="match status" value="1"/>
</dbReference>
<organism evidence="2 3">
    <name type="scientific">Thalassotalea castellviae</name>
    <dbReference type="NCBI Taxonomy" id="3075612"/>
    <lineage>
        <taxon>Bacteria</taxon>
        <taxon>Pseudomonadati</taxon>
        <taxon>Pseudomonadota</taxon>
        <taxon>Gammaproteobacteria</taxon>
        <taxon>Alteromonadales</taxon>
        <taxon>Colwelliaceae</taxon>
        <taxon>Thalassotalea</taxon>
    </lineage>
</organism>
<dbReference type="RefSeq" id="WP_311583598.1">
    <property type="nucleotide sequence ID" value="NZ_JAVRIF010000009.1"/>
</dbReference>
<dbReference type="InterPro" id="IPR002881">
    <property type="entry name" value="DUF58"/>
</dbReference>
<dbReference type="Gene3D" id="3.40.50.410">
    <property type="entry name" value="von Willebrand factor, type A domain"/>
    <property type="match status" value="1"/>
</dbReference>
<dbReference type="InterPro" id="IPR036465">
    <property type="entry name" value="vWFA_dom_sf"/>
</dbReference>
<gene>
    <name evidence="2" type="ORF">RM573_14475</name>
</gene>
<dbReference type="PANTHER" id="PTHR33608:SF7">
    <property type="entry name" value="DUF58 DOMAIN-CONTAINING PROTEIN"/>
    <property type="match status" value="1"/>
</dbReference>
<keyword evidence="3" id="KW-1185">Reference proteome</keyword>
<feature type="domain" description="DUF58" evidence="1">
    <location>
        <begin position="45"/>
        <end position="261"/>
    </location>
</feature>
<evidence type="ECO:0000259" key="1">
    <source>
        <dbReference type="Pfam" id="PF01882"/>
    </source>
</evidence>
<name>A0ABU3A3Q9_9GAMM</name>
<protein>
    <submittedName>
        <fullName evidence="2">DUF58 domain-containing protein</fullName>
    </submittedName>
</protein>
<proteinExistence type="predicted"/>
<sequence>MKNFIDPKTLSRVKDLPLVAKTLAQGFLQGIHQSVQRGVGIEFSQYRVYEPGDDLSKVDWKLFARSDRYFVREAERESDINIWFVIDSSASMAQKSVGMGKNSDLTKLQYSQFLAATMAYLGQKQGDNVGLLGLSTQQKYFLPALSGQRHFQKVLINLAQIKSGGHFPSASSLRSHLHSMQKSGLIFVISDFYQYDNNNENDVINIVADLVNDRTDVIAIQLQSNDELEFSFKGALKIEDLETNQQLLVSSRQAKSAYLKARSEFNQQLTDTFTTKRVKHWPVNIDQPLDETLLQFLKIRQKVSR</sequence>
<reference evidence="2 3" key="1">
    <citation type="submission" date="2023-09" db="EMBL/GenBank/DDBJ databases">
        <authorList>
            <person name="Rey-Velasco X."/>
        </authorList>
    </citation>
    <scope>NUCLEOTIDE SEQUENCE [LARGE SCALE GENOMIC DNA]</scope>
    <source>
        <strain evidence="2 3">W431</strain>
    </source>
</reference>
<evidence type="ECO:0000313" key="2">
    <source>
        <dbReference type="EMBL" id="MDT0604808.1"/>
    </source>
</evidence>
<comment type="caution">
    <text evidence="2">The sequence shown here is derived from an EMBL/GenBank/DDBJ whole genome shotgun (WGS) entry which is preliminary data.</text>
</comment>
<dbReference type="SUPFAM" id="SSF53300">
    <property type="entry name" value="vWA-like"/>
    <property type="match status" value="1"/>
</dbReference>
<accession>A0ABU3A3Q9</accession>
<evidence type="ECO:0000313" key="3">
    <source>
        <dbReference type="Proteomes" id="UP001266357"/>
    </source>
</evidence>